<dbReference type="Pfam" id="PF01882">
    <property type="entry name" value="DUF58"/>
    <property type="match status" value="1"/>
</dbReference>
<dbReference type="AlphaFoldDB" id="A0A1I4ZQC3"/>
<feature type="transmembrane region" description="Helical" evidence="1">
    <location>
        <begin position="41"/>
        <end position="58"/>
    </location>
</feature>
<evidence type="ECO:0000259" key="2">
    <source>
        <dbReference type="Pfam" id="PF01882"/>
    </source>
</evidence>
<dbReference type="RefSeq" id="WP_090709327.1">
    <property type="nucleotide sequence ID" value="NZ_FOVM01000002.1"/>
</dbReference>
<keyword evidence="4" id="KW-1185">Reference proteome</keyword>
<proteinExistence type="predicted"/>
<feature type="transmembrane region" description="Helical" evidence="1">
    <location>
        <begin position="16"/>
        <end position="35"/>
    </location>
</feature>
<organism evidence="3 4">
    <name type="scientific">Mycetocola miduiensis</name>
    <dbReference type="NCBI Taxonomy" id="995034"/>
    <lineage>
        <taxon>Bacteria</taxon>
        <taxon>Bacillati</taxon>
        <taxon>Actinomycetota</taxon>
        <taxon>Actinomycetes</taxon>
        <taxon>Micrococcales</taxon>
        <taxon>Microbacteriaceae</taxon>
        <taxon>Mycetocola</taxon>
    </lineage>
</organism>
<dbReference type="EMBL" id="FOVM01000002">
    <property type="protein sequence ID" value="SFN52180.1"/>
    <property type="molecule type" value="Genomic_DNA"/>
</dbReference>
<dbReference type="Proteomes" id="UP000198867">
    <property type="component" value="Unassembled WGS sequence"/>
</dbReference>
<evidence type="ECO:0000313" key="3">
    <source>
        <dbReference type="EMBL" id="SFN52180.1"/>
    </source>
</evidence>
<reference evidence="4" key="1">
    <citation type="submission" date="2016-10" db="EMBL/GenBank/DDBJ databases">
        <authorList>
            <person name="Varghese N."/>
            <person name="Submissions S."/>
        </authorList>
    </citation>
    <scope>NUCLEOTIDE SEQUENCE [LARGE SCALE GENOMIC DNA]</scope>
    <source>
        <strain evidence="4">CGMCC 1.11101</strain>
    </source>
</reference>
<gene>
    <name evidence="3" type="ORF">SAMN05216219_0975</name>
</gene>
<protein>
    <submittedName>
        <fullName evidence="3">Uncharacterized conserved protein, DUF58 family, contains vWF domain</fullName>
    </submittedName>
</protein>
<sequence length="445" mass="48248">MRTAQSGRFRAVRPTARGWTLLLAATVVLVAATIIDRREGLFLFLFLVLLFTGSAVYVRTHRPRLTATRTFSPASVAVGEPAIVRTVVEMRDDDVSAIASWRDDVPPVFARVPSGELPRRLPGRVRGYRALLEYELRSGHRGRFMVGPLRVTHGDPFGLVTTERRIADPQPFTVTPRVTVLADAGLRSSSGDGAQHDLNLLATQRADELIAREYRAGDPLRRVHWRQTARRGELMVRQEEQEGDPEAALLLDTSFAAKNQAVGATSPEHFERMVELTASLGVHLLGAGYAVSLVESATDDIPFADGSVPFRISRFTPSDSGGLLDVLAQTERFSVSDLYDVSAGLHPVIRRTGTVMPVFAVLGRLSPVGARGLVATKVNADPAVVFLTKTTGGVARPGLDEIRTLADAGWRAALTDEHTSVETAWTRVAFGESAAAGKADSRVRS</sequence>
<name>A0A1I4ZQC3_9MICO</name>
<dbReference type="STRING" id="995034.SAMN05216219_0975"/>
<keyword evidence="1" id="KW-0472">Membrane</keyword>
<keyword evidence="1" id="KW-0812">Transmembrane</keyword>
<keyword evidence="1" id="KW-1133">Transmembrane helix</keyword>
<dbReference type="PANTHER" id="PTHR34351">
    <property type="entry name" value="SLR1927 PROTEIN-RELATED"/>
    <property type="match status" value="1"/>
</dbReference>
<evidence type="ECO:0000313" key="4">
    <source>
        <dbReference type="Proteomes" id="UP000198867"/>
    </source>
</evidence>
<accession>A0A1I4ZQC3</accession>
<feature type="domain" description="DUF58" evidence="2">
    <location>
        <begin position="211"/>
        <end position="298"/>
    </location>
</feature>
<dbReference type="OrthoDB" id="9812729at2"/>
<dbReference type="InterPro" id="IPR002881">
    <property type="entry name" value="DUF58"/>
</dbReference>
<dbReference type="PANTHER" id="PTHR34351:SF1">
    <property type="entry name" value="SLR1927 PROTEIN"/>
    <property type="match status" value="1"/>
</dbReference>
<evidence type="ECO:0000256" key="1">
    <source>
        <dbReference type="SAM" id="Phobius"/>
    </source>
</evidence>